<dbReference type="AlphaFoldDB" id="A0A8J4PYW6"/>
<accession>A0A8J4PYW6</accession>
<protein>
    <submittedName>
        <fullName evidence="2">Uncharacterized protein</fullName>
    </submittedName>
</protein>
<organism evidence="2 3">
    <name type="scientific">Polysphondylium violaceum</name>
    <dbReference type="NCBI Taxonomy" id="133409"/>
    <lineage>
        <taxon>Eukaryota</taxon>
        <taxon>Amoebozoa</taxon>
        <taxon>Evosea</taxon>
        <taxon>Eumycetozoa</taxon>
        <taxon>Dictyostelia</taxon>
        <taxon>Dictyosteliales</taxon>
        <taxon>Dictyosteliaceae</taxon>
        <taxon>Polysphondylium</taxon>
    </lineage>
</organism>
<keyword evidence="1" id="KW-0732">Signal</keyword>
<evidence type="ECO:0000256" key="1">
    <source>
        <dbReference type="SAM" id="SignalP"/>
    </source>
</evidence>
<proteinExistence type="predicted"/>
<name>A0A8J4PYW6_9MYCE</name>
<gene>
    <name evidence="2" type="ORF">CYY_000980</name>
</gene>
<dbReference type="Proteomes" id="UP000695562">
    <property type="component" value="Unassembled WGS sequence"/>
</dbReference>
<feature type="signal peptide" evidence="1">
    <location>
        <begin position="1"/>
        <end position="23"/>
    </location>
</feature>
<comment type="caution">
    <text evidence="2">The sequence shown here is derived from an EMBL/GenBank/DDBJ whole genome shotgun (WGS) entry which is preliminary data.</text>
</comment>
<keyword evidence="3" id="KW-1185">Reference proteome</keyword>
<dbReference type="EMBL" id="AJWJ01000021">
    <property type="protein sequence ID" value="KAF2077733.1"/>
    <property type="molecule type" value="Genomic_DNA"/>
</dbReference>
<evidence type="ECO:0000313" key="3">
    <source>
        <dbReference type="Proteomes" id="UP000695562"/>
    </source>
</evidence>
<feature type="chain" id="PRO_5035281564" evidence="1">
    <location>
        <begin position="24"/>
        <end position="146"/>
    </location>
</feature>
<sequence>MMKNKVFFLFIVLLFTNFFFSNAYDITVVNNMPDGWIEVNMGYVSGSGAGGGMIKVEKGETEGWDNRSSTEVLYPVYIKYRDYKNTFLLMTSSKITFSADTILIEKADKTWHYIPWAPLNTNYNHDYWGTARDPMCTGYSGDSDEV</sequence>
<evidence type="ECO:0000313" key="2">
    <source>
        <dbReference type="EMBL" id="KAF2077733.1"/>
    </source>
</evidence>
<reference evidence="2" key="1">
    <citation type="submission" date="2020-01" db="EMBL/GenBank/DDBJ databases">
        <title>Development of genomics and gene disruption for Polysphondylium violaceum indicates a role for the polyketide synthase stlB in stalk morphogenesis.</title>
        <authorList>
            <person name="Narita B."/>
            <person name="Kawabe Y."/>
            <person name="Kin K."/>
            <person name="Saito T."/>
            <person name="Gibbs R."/>
            <person name="Kuspa A."/>
            <person name="Muzny D."/>
            <person name="Queller D."/>
            <person name="Richards S."/>
            <person name="Strassman J."/>
            <person name="Sucgang R."/>
            <person name="Worley K."/>
            <person name="Schaap P."/>
        </authorList>
    </citation>
    <scope>NUCLEOTIDE SEQUENCE</scope>
    <source>
        <strain evidence="2">QSvi11</strain>
    </source>
</reference>